<dbReference type="SUPFAM" id="SSF102588">
    <property type="entry name" value="LmbE-like"/>
    <property type="match status" value="1"/>
</dbReference>
<proteinExistence type="predicted"/>
<evidence type="ECO:0000313" key="1">
    <source>
        <dbReference type="EMBL" id="CAB4595803.1"/>
    </source>
</evidence>
<evidence type="ECO:0000313" key="3">
    <source>
        <dbReference type="EMBL" id="CAB4770493.1"/>
    </source>
</evidence>
<dbReference type="InterPro" id="IPR003737">
    <property type="entry name" value="GlcNAc_PI_deacetylase-related"/>
</dbReference>
<sequence length="236" mass="26529">MRILAIAAHPDDVEWQCGGTLALCKERGDEIIIAVATNGNVGTGDPLITREMIAATRHEEAKASAAILDAHLIWMDFDDEFLTDNRETRERFIDAIREARPDVMFIHSVLDHHPDHRLAGSIARDARIPASVPLVVTNFPPTAIPTVFEMDTELGNHFEPEFYVDVTRVMETKTAMLSSHKSQAAWMMHVFGTEFTENMLIQGRFRGAQACTQYAEGFKLLHDWPYTGDARLLPLK</sequence>
<accession>A0A6J7DLZ3</accession>
<gene>
    <name evidence="1" type="ORF">UFOPK1811_00458</name>
    <name evidence="2" type="ORF">UFOPK2659_00524</name>
    <name evidence="3" type="ORF">UFOPK2922_00316</name>
    <name evidence="4" type="ORF">UFOPK3306_00904</name>
</gene>
<dbReference type="Gene3D" id="3.40.50.10320">
    <property type="entry name" value="LmbE-like"/>
    <property type="match status" value="1"/>
</dbReference>
<dbReference type="PANTHER" id="PTHR12993:SF11">
    <property type="entry name" value="N-ACETYLGLUCOSAMINYL-PHOSPHATIDYLINOSITOL DE-N-ACETYLASE"/>
    <property type="match status" value="1"/>
</dbReference>
<evidence type="ECO:0000313" key="4">
    <source>
        <dbReference type="EMBL" id="CAB4870510.1"/>
    </source>
</evidence>
<dbReference type="InterPro" id="IPR024078">
    <property type="entry name" value="LmbE-like_dom_sf"/>
</dbReference>
<organism evidence="4">
    <name type="scientific">freshwater metagenome</name>
    <dbReference type="NCBI Taxonomy" id="449393"/>
    <lineage>
        <taxon>unclassified sequences</taxon>
        <taxon>metagenomes</taxon>
        <taxon>ecological metagenomes</taxon>
    </lineage>
</organism>
<evidence type="ECO:0000313" key="2">
    <source>
        <dbReference type="EMBL" id="CAB4719125.1"/>
    </source>
</evidence>
<dbReference type="AlphaFoldDB" id="A0A6J7DLZ3"/>
<name>A0A6J7DLZ3_9ZZZZ</name>
<protein>
    <submittedName>
        <fullName evidence="4">Unannotated protein</fullName>
    </submittedName>
</protein>
<dbReference type="EMBL" id="CAEZUJ010000012">
    <property type="protein sequence ID" value="CAB4595803.1"/>
    <property type="molecule type" value="Genomic_DNA"/>
</dbReference>
<dbReference type="EMBL" id="CAEZYJ010000057">
    <property type="protein sequence ID" value="CAB4719125.1"/>
    <property type="molecule type" value="Genomic_DNA"/>
</dbReference>
<dbReference type="PANTHER" id="PTHR12993">
    <property type="entry name" value="N-ACETYLGLUCOSAMINYL-PHOSPHATIDYLINOSITOL DE-N-ACETYLASE-RELATED"/>
    <property type="match status" value="1"/>
</dbReference>
<dbReference type="EMBL" id="CAEZZS010000009">
    <property type="protein sequence ID" value="CAB4770493.1"/>
    <property type="molecule type" value="Genomic_DNA"/>
</dbReference>
<reference evidence="4" key="1">
    <citation type="submission" date="2020-05" db="EMBL/GenBank/DDBJ databases">
        <authorList>
            <person name="Chiriac C."/>
            <person name="Salcher M."/>
            <person name="Ghai R."/>
            <person name="Kavagutti S V."/>
        </authorList>
    </citation>
    <scope>NUCLEOTIDE SEQUENCE</scope>
</reference>
<dbReference type="GO" id="GO:0016811">
    <property type="term" value="F:hydrolase activity, acting on carbon-nitrogen (but not peptide) bonds, in linear amides"/>
    <property type="evidence" value="ECO:0007669"/>
    <property type="project" value="TreeGrafter"/>
</dbReference>
<dbReference type="EMBL" id="CAFBLI010000067">
    <property type="protein sequence ID" value="CAB4870510.1"/>
    <property type="molecule type" value="Genomic_DNA"/>
</dbReference>
<dbReference type="Pfam" id="PF02585">
    <property type="entry name" value="PIG-L"/>
    <property type="match status" value="1"/>
</dbReference>